<name>X6N018_RETFI</name>
<evidence type="ECO:0000313" key="2">
    <source>
        <dbReference type="Proteomes" id="UP000023152"/>
    </source>
</evidence>
<sequence>MHEKDKIPLEKLEVYTINYTTDFMDGVPILKGRNYSHLDEVQYPKEIIDGVDGKQRWDFILVDGPLGHVHGRFQSIYLAYRLAKKTLHLDAVERKDYNSVVHIFVHDAERWIERYFSDVYPNSTAEGLMRYYQFNHTWLTTIEENERNGFAFPFCKEWK</sequence>
<reference evidence="1 2" key="1">
    <citation type="journal article" date="2013" name="Curr. Biol.">
        <title>The Genome of the Foraminiferan Reticulomyxa filosa.</title>
        <authorList>
            <person name="Glockner G."/>
            <person name="Hulsmann N."/>
            <person name="Schleicher M."/>
            <person name="Noegel A.A."/>
            <person name="Eichinger L."/>
            <person name="Gallinger C."/>
            <person name="Pawlowski J."/>
            <person name="Sierra R."/>
            <person name="Euteneuer U."/>
            <person name="Pillet L."/>
            <person name="Moustafa A."/>
            <person name="Platzer M."/>
            <person name="Groth M."/>
            <person name="Szafranski K."/>
            <person name="Schliwa M."/>
        </authorList>
    </citation>
    <scope>NUCLEOTIDE SEQUENCE [LARGE SCALE GENOMIC DNA]</scope>
</reference>
<organism evidence="1 2">
    <name type="scientific">Reticulomyxa filosa</name>
    <dbReference type="NCBI Taxonomy" id="46433"/>
    <lineage>
        <taxon>Eukaryota</taxon>
        <taxon>Sar</taxon>
        <taxon>Rhizaria</taxon>
        <taxon>Retaria</taxon>
        <taxon>Foraminifera</taxon>
        <taxon>Monothalamids</taxon>
        <taxon>Reticulomyxidae</taxon>
        <taxon>Reticulomyxa</taxon>
    </lineage>
</organism>
<evidence type="ECO:0000313" key="1">
    <source>
        <dbReference type="EMBL" id="ETO19630.1"/>
    </source>
</evidence>
<proteinExistence type="predicted"/>
<dbReference type="EMBL" id="ASPP01013465">
    <property type="protein sequence ID" value="ETO19630.1"/>
    <property type="molecule type" value="Genomic_DNA"/>
</dbReference>
<comment type="caution">
    <text evidence="1">The sequence shown here is derived from an EMBL/GenBank/DDBJ whole genome shotgun (WGS) entry which is preliminary data.</text>
</comment>
<gene>
    <name evidence="1" type="ORF">RFI_17601</name>
</gene>
<keyword evidence="2" id="KW-1185">Reference proteome</keyword>
<dbReference type="AlphaFoldDB" id="X6N018"/>
<dbReference type="Proteomes" id="UP000023152">
    <property type="component" value="Unassembled WGS sequence"/>
</dbReference>
<protein>
    <submittedName>
        <fullName evidence="1">Uncharacterized protein</fullName>
    </submittedName>
</protein>
<accession>X6N018</accession>